<dbReference type="InterPro" id="IPR039424">
    <property type="entry name" value="SBP_5"/>
</dbReference>
<dbReference type="Gene3D" id="3.10.105.10">
    <property type="entry name" value="Dipeptide-binding Protein, Domain 3"/>
    <property type="match status" value="2"/>
</dbReference>
<accession>D5E5D8</accession>
<feature type="signal peptide" evidence="5">
    <location>
        <begin position="1"/>
        <end position="17"/>
    </location>
</feature>
<evidence type="ECO:0000256" key="2">
    <source>
        <dbReference type="ARBA" id="ARBA00005695"/>
    </source>
</evidence>
<sequence length="950" mass="108684">MKKSKLILPLLAVSAIAAPVVLITSCKNETTNTYQSRNSSFVGDEYDFGLATAPLNSLNYIKYQSVAKILPSLVEAPLKNGPNEALKSIYRLPEIQMGIYGGDEDSSTIDQFILNHPNQLTESTGRFYPLDQFGSTTGSITVDRTKVQQVAAINTKGNKILSMSIALNDGLSKWSNGDDVIGDDYIDALHYMIDFNTGSQHQTNLLQKKIKAVSKMIEAQQNYIKKFKKAYQNPFAYPNLVDNGKGIMEYEVVEPTPEDLKKGQFSSLWKSQSQGDEKEVDAIRQAALEFGIYSGRLYYNYSNKEILSSIPFSPDFNFNDEVTEIMLPNPEYDLALHSAEELRNIPKRIAKKIRKFTYTDPKQVWKIEELLSQSRELKIRLDQEFNNRKNDPQYMALDKNMRLSLLNKAEFNPHLIAKDFDDKSYAQRIVFARSEFGIRVEYDSYEPTSLNNAYKDLLETIIPVNRKFIESIGGINNFGLDSKSFLTNGPFTIDQLVLGPQGYITLKKDFRYYSSDRTISNKIRIFFSQDQNINSAMYDDGYIAATKIPAIQQLSYWANLNYRKNMNKSSGFGTIAFAFNLDNQTNSKSYLNNNDLRNAIYYALNRNDLLKIVGWNTSYPVNTWTAFGQGSSSFGDPVELGFDHDNMLTKVDANHAIPIQNYSHIDHLSKNYKFEHVDRTDLTYNLDIAKKYLTLFKNANPNLKKITLKFIHNSTDEQQNAGIGLKDALNKAFNGFIDIEIKGLPENVYEDARTKGQFDIIYKNFDTYGTDTYSYVRVFLKPDEINSEQQKNTGFRNNPAGSWTYKKYFSALGIEIDKDKIKSTNKALEEETRTRLRIEKNIWDKIVELSFQKENESLNEYTERYSSFFSAQFTDKEKEQEFTEKGIVAIISAFEKIVRDGAPVIPLMEVDTYWEISRVGGVSSLYSYSLQYAYDVNKPPLKNLPQKIEF</sequence>
<comment type="similarity">
    <text evidence="2">Belongs to the bacterial solute-binding protein 5 family.</text>
</comment>
<dbReference type="PIRSF" id="PIRSF028335">
    <property type="entry name" value="ABC_oligopep_OppA_prd"/>
    <property type="match status" value="1"/>
</dbReference>
<evidence type="ECO:0000256" key="3">
    <source>
        <dbReference type="ARBA" id="ARBA00022448"/>
    </source>
</evidence>
<dbReference type="GO" id="GO:0015833">
    <property type="term" value="P:peptide transport"/>
    <property type="evidence" value="ECO:0007669"/>
    <property type="project" value="TreeGrafter"/>
</dbReference>
<dbReference type="AlphaFoldDB" id="D5E5D8"/>
<proteinExistence type="inferred from homology"/>
<dbReference type="STRING" id="512564.MCRO_0342"/>
<protein>
    <submittedName>
        <fullName evidence="7">Oligopeptide ABC transporter, substrate-binding component OppA</fullName>
    </submittedName>
</protein>
<gene>
    <name evidence="7" type="primary">oppA</name>
    <name evidence="7" type="ordered locus">MCRO_0342</name>
</gene>
<dbReference type="Gene3D" id="3.40.190.10">
    <property type="entry name" value="Periplasmic binding protein-like II"/>
    <property type="match status" value="1"/>
</dbReference>
<dbReference type="InterPro" id="IPR000914">
    <property type="entry name" value="SBP_5_dom"/>
</dbReference>
<dbReference type="PANTHER" id="PTHR30290">
    <property type="entry name" value="PERIPLASMIC BINDING COMPONENT OF ABC TRANSPORTER"/>
    <property type="match status" value="1"/>
</dbReference>
<evidence type="ECO:0000256" key="1">
    <source>
        <dbReference type="ARBA" id="ARBA00004196"/>
    </source>
</evidence>
<dbReference type="GO" id="GO:0030313">
    <property type="term" value="C:cell envelope"/>
    <property type="evidence" value="ECO:0007669"/>
    <property type="project" value="UniProtKB-SubCell"/>
</dbReference>
<evidence type="ECO:0000313" key="7">
    <source>
        <dbReference type="EMBL" id="ADE19789.1"/>
    </source>
</evidence>
<reference key="2">
    <citation type="submission" date="2010-03" db="EMBL/GenBank/DDBJ databases">
        <authorList>
            <person name="Ma Z."/>
            <person name="Wang X."/>
            <person name="Liu H."/>
        </authorList>
    </citation>
    <scope>NUCLEOTIDE SEQUENCE</scope>
    <source>
        <strain>MP145</strain>
    </source>
</reference>
<dbReference type="OrthoDB" id="403896at2"/>
<dbReference type="RefSeq" id="WP_013054565.1">
    <property type="nucleotide sequence ID" value="NC_014014.1"/>
</dbReference>
<feature type="chain" id="PRO_5003070884" evidence="5">
    <location>
        <begin position="18"/>
        <end position="950"/>
    </location>
</feature>
<dbReference type="PROSITE" id="PS51257">
    <property type="entry name" value="PROKAR_LIPOPROTEIN"/>
    <property type="match status" value="1"/>
</dbReference>
<dbReference type="Pfam" id="PF00496">
    <property type="entry name" value="SBP_bac_5"/>
    <property type="match status" value="1"/>
</dbReference>
<dbReference type="EMBL" id="CP001991">
    <property type="protein sequence ID" value="ADE19789.1"/>
    <property type="molecule type" value="Genomic_DNA"/>
</dbReference>
<keyword evidence="3" id="KW-0813">Transport</keyword>
<dbReference type="eggNOG" id="COG1579">
    <property type="taxonomic scope" value="Bacteria"/>
</dbReference>
<reference evidence="8" key="1">
    <citation type="submission" date="2010-03" db="EMBL/GenBank/DDBJ databases">
        <title>The complete genome of Mycoplasma crocodyli MP145.</title>
        <authorList>
            <person name="Glass J.I."/>
            <person name="Durkin A.S."/>
            <person name="Hostetler J."/>
            <person name="Jackson J."/>
            <person name="Johnson J."/>
            <person name="May M.A."/>
            <person name="Paralanov V."/>
            <person name="Radune D."/>
            <person name="Szczypinski B."/>
            <person name="Brown D.R."/>
        </authorList>
    </citation>
    <scope>NUCLEOTIDE SEQUENCE [LARGE SCALE GENOMIC DNA]</scope>
    <source>
        <strain evidence="8">ATCC 51981 / MP145</strain>
    </source>
</reference>
<name>D5E5D8_MYCCM</name>
<organism evidence="7 8">
    <name type="scientific">Mycoplasma crocodyli (strain ATCC 51981 / MP145)</name>
    <dbReference type="NCBI Taxonomy" id="512564"/>
    <lineage>
        <taxon>Bacteria</taxon>
        <taxon>Bacillati</taxon>
        <taxon>Mycoplasmatota</taxon>
        <taxon>Mollicutes</taxon>
        <taxon>Mycoplasmataceae</taxon>
        <taxon>Mycoplasma</taxon>
    </lineage>
</organism>
<dbReference type="SUPFAM" id="SSF53850">
    <property type="entry name" value="Periplasmic binding protein-like II"/>
    <property type="match status" value="1"/>
</dbReference>
<dbReference type="InterPro" id="IPR016880">
    <property type="entry name" value="ABC_oligopep_solut-bd_myco_prd"/>
</dbReference>
<dbReference type="KEGG" id="mcd:MCRO_0342"/>
<dbReference type="GO" id="GO:1904680">
    <property type="term" value="F:peptide transmembrane transporter activity"/>
    <property type="evidence" value="ECO:0007669"/>
    <property type="project" value="TreeGrafter"/>
</dbReference>
<keyword evidence="4 5" id="KW-0732">Signal</keyword>
<evidence type="ECO:0000256" key="5">
    <source>
        <dbReference type="SAM" id="SignalP"/>
    </source>
</evidence>
<reference evidence="7 8" key="3">
    <citation type="journal article" date="2011" name="J. Bacteriol.">
        <title>Genome sequences of Mycoplasma alligatoris A21JP2T and Mycoplasma crocodyli MP145T.</title>
        <authorList>
            <person name="Brown D.R."/>
            <person name="Farmerie W.G."/>
            <person name="May M."/>
            <person name="Benders G.A."/>
            <person name="Durkin A.S."/>
            <person name="Hlavinka K."/>
            <person name="Hostetler J."/>
            <person name="Jackson J."/>
            <person name="Johnson J."/>
            <person name="Miller R.H."/>
            <person name="Paralanov V."/>
            <person name="Radune D."/>
            <person name="Szczypinski B."/>
            <person name="Glass J.I."/>
        </authorList>
    </citation>
    <scope>NUCLEOTIDE SEQUENCE [LARGE SCALE GENOMIC DNA]</scope>
    <source>
        <strain evidence="8">ATCC 51981 / MP145</strain>
    </source>
</reference>
<dbReference type="HOGENOM" id="CLU_011114_0_0_14"/>
<evidence type="ECO:0000313" key="8">
    <source>
        <dbReference type="Proteomes" id="UP000001845"/>
    </source>
</evidence>
<evidence type="ECO:0000259" key="6">
    <source>
        <dbReference type="Pfam" id="PF00496"/>
    </source>
</evidence>
<evidence type="ECO:0000256" key="4">
    <source>
        <dbReference type="ARBA" id="ARBA00022729"/>
    </source>
</evidence>
<comment type="subcellular location">
    <subcellularLocation>
        <location evidence="1">Cell envelope</location>
    </subcellularLocation>
</comment>
<dbReference type="eggNOG" id="COG4166">
    <property type="taxonomic scope" value="Bacteria"/>
</dbReference>
<dbReference type="Proteomes" id="UP000001845">
    <property type="component" value="Chromosome"/>
</dbReference>
<keyword evidence="8" id="KW-1185">Reference proteome</keyword>
<feature type="domain" description="Solute-binding protein family 5" evidence="6">
    <location>
        <begin position="476"/>
        <end position="785"/>
    </location>
</feature>
<dbReference type="PANTHER" id="PTHR30290:SF10">
    <property type="entry name" value="PERIPLASMIC OLIGOPEPTIDE-BINDING PROTEIN-RELATED"/>
    <property type="match status" value="1"/>
</dbReference>